<name>A0A135U416_9PEZI</name>
<dbReference type="OrthoDB" id="5231339at2759"/>
<dbReference type="Proteomes" id="UP000070054">
    <property type="component" value="Unassembled WGS sequence"/>
</dbReference>
<organism evidence="2 3">
    <name type="scientific">Colletotrichum nymphaeae SA-01</name>
    <dbReference type="NCBI Taxonomy" id="1460502"/>
    <lineage>
        <taxon>Eukaryota</taxon>
        <taxon>Fungi</taxon>
        <taxon>Dikarya</taxon>
        <taxon>Ascomycota</taxon>
        <taxon>Pezizomycotina</taxon>
        <taxon>Sordariomycetes</taxon>
        <taxon>Hypocreomycetidae</taxon>
        <taxon>Glomerellales</taxon>
        <taxon>Glomerellaceae</taxon>
        <taxon>Colletotrichum</taxon>
        <taxon>Colletotrichum acutatum species complex</taxon>
    </lineage>
</organism>
<evidence type="ECO:0000313" key="3">
    <source>
        <dbReference type="Proteomes" id="UP000070054"/>
    </source>
</evidence>
<gene>
    <name evidence="2" type="ORF">CNYM01_03045</name>
</gene>
<feature type="region of interest" description="Disordered" evidence="1">
    <location>
        <begin position="70"/>
        <end position="95"/>
    </location>
</feature>
<accession>A0A135U416</accession>
<sequence length="292" mass="31505">MAGNSWTVETEKALLLCIITTANNGTSIKPDWANVTRRMNRLGYSFTVAALSQHLSKYLQKPFNEQMDATADMPATPAPVPSSRKRAAPGSGTRAARISIAGGSSAAQAANEMASLALSADDGVDDDESDMEDSKKRVKIFHEGLVAALNGQHIDLTGNDTDANMENAAPVSGLKRQPIDLTGDLTGAPQREFKFEGDGTLPSFIRVARSRRMDLTKEFRSLTISDAAPAAPAESRFKHREDFNGWELEKRVWIACVNGRKQLMEINARKAAEKEEAAAKAAAEAANAMVLD</sequence>
<comment type="caution">
    <text evidence="2">The sequence shown here is derived from an EMBL/GenBank/DDBJ whole genome shotgun (WGS) entry which is preliminary data.</text>
</comment>
<keyword evidence="3" id="KW-1185">Reference proteome</keyword>
<dbReference type="EMBL" id="JEMN01000881">
    <property type="protein sequence ID" value="KXH55151.1"/>
    <property type="molecule type" value="Genomic_DNA"/>
</dbReference>
<dbReference type="AlphaFoldDB" id="A0A135U416"/>
<proteinExistence type="predicted"/>
<protein>
    <submittedName>
        <fullName evidence="2">Uncharacterized protein</fullName>
    </submittedName>
</protein>
<evidence type="ECO:0000313" key="2">
    <source>
        <dbReference type="EMBL" id="KXH55151.1"/>
    </source>
</evidence>
<evidence type="ECO:0000256" key="1">
    <source>
        <dbReference type="SAM" id="MobiDB-lite"/>
    </source>
</evidence>
<reference evidence="2 3" key="1">
    <citation type="submission" date="2014-02" db="EMBL/GenBank/DDBJ databases">
        <title>The genome sequence of Colletotrichum nymphaeae SA-01.</title>
        <authorList>
            <person name="Baroncelli R."/>
            <person name="Thon M.R."/>
        </authorList>
    </citation>
    <scope>NUCLEOTIDE SEQUENCE [LARGE SCALE GENOMIC DNA]</scope>
    <source>
        <strain evidence="2 3">SA-01</strain>
    </source>
</reference>